<keyword evidence="5" id="KW-1185">Reference proteome</keyword>
<dbReference type="RefSeq" id="WP_002640194.1">
    <property type="nucleotide sequence ID" value="NZ_CP012109.1"/>
</dbReference>
<dbReference type="InterPro" id="IPR051201">
    <property type="entry name" value="Chloro_Bact_Ser_Proteases"/>
</dbReference>
<name>A0A0H4X754_9BACT</name>
<dbReference type="InterPro" id="IPR036034">
    <property type="entry name" value="PDZ_sf"/>
</dbReference>
<evidence type="ECO:0000313" key="5">
    <source>
        <dbReference type="Proteomes" id="UP000009026"/>
    </source>
</evidence>
<dbReference type="Pfam" id="PF17820">
    <property type="entry name" value="PDZ_6"/>
    <property type="match status" value="1"/>
</dbReference>
<dbReference type="Pfam" id="PF13365">
    <property type="entry name" value="Trypsin_2"/>
    <property type="match status" value="1"/>
</dbReference>
<feature type="domain" description="PDZ" evidence="3">
    <location>
        <begin position="194"/>
        <end position="263"/>
    </location>
</feature>
<evidence type="ECO:0000313" key="4">
    <source>
        <dbReference type="EMBL" id="AKQ69788.1"/>
    </source>
</evidence>
<gene>
    <name evidence="4" type="ORF">A176_006700</name>
</gene>
<dbReference type="SMART" id="SM00228">
    <property type="entry name" value="PDZ"/>
    <property type="match status" value="1"/>
</dbReference>
<evidence type="ECO:0000256" key="1">
    <source>
        <dbReference type="ARBA" id="ARBA00022670"/>
    </source>
</evidence>
<dbReference type="SUPFAM" id="SSF50494">
    <property type="entry name" value="Trypsin-like serine proteases"/>
    <property type="match status" value="1"/>
</dbReference>
<evidence type="ECO:0000256" key="2">
    <source>
        <dbReference type="ARBA" id="ARBA00022801"/>
    </source>
</evidence>
<reference evidence="4 5" key="1">
    <citation type="journal article" date="2016" name="PLoS ONE">
        <title>Complete Genome Sequence and Comparative Genomics of a Novel Myxobacterium Myxococcus hansupus.</title>
        <authorList>
            <person name="Sharma G."/>
            <person name="Narwani T."/>
            <person name="Subramanian S."/>
        </authorList>
    </citation>
    <scope>NUCLEOTIDE SEQUENCE [LARGE SCALE GENOMIC DNA]</scope>
    <source>
        <strain evidence="5">mixupus</strain>
    </source>
</reference>
<sequence>MKLLQQFSDDLESLVARASPAVVGVEHPRGHGTGLFLTPDGYLLTNRHVVVRGTRKLTVQLSNGEERRGTLVGSDAPTDLAVVRAEGDGFPTLPLAEPESVRVGQLVMAIGNPFRLEQSVSLGVVSAINRSIALPNGVMLEGMLQTDAAINPGNSGGPLLNTRGQVVGLNTLVLPYAQGIGFAVSATTAAWIASLLIQRGKVERRFLGIAATAVSLDARLTRENGQSRAVRVLRVQEGTPAHDAGLQVDDLLLAINARPVHSVDDLQRLMALATEDEVTLDLLRKGAGRKRARARTRPQVEPVAA</sequence>
<dbReference type="OrthoDB" id="9758917at2"/>
<evidence type="ECO:0000259" key="3">
    <source>
        <dbReference type="PROSITE" id="PS50106"/>
    </source>
</evidence>
<dbReference type="PROSITE" id="PS50106">
    <property type="entry name" value="PDZ"/>
    <property type="match status" value="1"/>
</dbReference>
<dbReference type="InterPro" id="IPR009003">
    <property type="entry name" value="Peptidase_S1_PA"/>
</dbReference>
<dbReference type="SUPFAM" id="SSF50156">
    <property type="entry name" value="PDZ domain-like"/>
    <property type="match status" value="1"/>
</dbReference>
<dbReference type="InterPro" id="IPR001940">
    <property type="entry name" value="Peptidase_S1C"/>
</dbReference>
<dbReference type="AlphaFoldDB" id="A0A0H4X754"/>
<dbReference type="EMBL" id="CP012109">
    <property type="protein sequence ID" value="AKQ69788.1"/>
    <property type="molecule type" value="Genomic_DNA"/>
</dbReference>
<dbReference type="PANTHER" id="PTHR43343">
    <property type="entry name" value="PEPTIDASE S12"/>
    <property type="match status" value="1"/>
</dbReference>
<dbReference type="Gene3D" id="2.40.10.120">
    <property type="match status" value="1"/>
</dbReference>
<dbReference type="InterPro" id="IPR041489">
    <property type="entry name" value="PDZ_6"/>
</dbReference>
<dbReference type="Proteomes" id="UP000009026">
    <property type="component" value="Chromosome"/>
</dbReference>
<dbReference type="PANTHER" id="PTHR43343:SF3">
    <property type="entry name" value="PROTEASE DO-LIKE 8, CHLOROPLASTIC"/>
    <property type="match status" value="1"/>
</dbReference>
<dbReference type="PRINTS" id="PR00834">
    <property type="entry name" value="PROTEASES2C"/>
</dbReference>
<dbReference type="eggNOG" id="COG0265">
    <property type="taxonomic scope" value="Bacteria"/>
</dbReference>
<dbReference type="GO" id="GO:0006508">
    <property type="term" value="P:proteolysis"/>
    <property type="evidence" value="ECO:0007669"/>
    <property type="project" value="UniProtKB-KW"/>
</dbReference>
<organism evidence="4 5">
    <name type="scientific">Pseudomyxococcus hansupus</name>
    <dbReference type="NCBI Taxonomy" id="1297742"/>
    <lineage>
        <taxon>Bacteria</taxon>
        <taxon>Pseudomonadati</taxon>
        <taxon>Myxococcota</taxon>
        <taxon>Myxococcia</taxon>
        <taxon>Myxococcales</taxon>
        <taxon>Cystobacterineae</taxon>
        <taxon>Myxococcaceae</taxon>
        <taxon>Pseudomyxococcus</taxon>
    </lineage>
</organism>
<dbReference type="InterPro" id="IPR001478">
    <property type="entry name" value="PDZ"/>
</dbReference>
<protein>
    <recommendedName>
        <fullName evidence="3">PDZ domain-containing protein</fullName>
    </recommendedName>
</protein>
<keyword evidence="1" id="KW-0645">Protease</keyword>
<dbReference type="STRING" id="1297742.A176_006700"/>
<dbReference type="KEGG" id="mym:A176_006700"/>
<accession>A0A0H4X754</accession>
<dbReference type="PATRIC" id="fig|1297742.4.peg.6798"/>
<proteinExistence type="predicted"/>
<dbReference type="GO" id="GO:0004252">
    <property type="term" value="F:serine-type endopeptidase activity"/>
    <property type="evidence" value="ECO:0007669"/>
    <property type="project" value="InterPro"/>
</dbReference>
<dbReference type="Gene3D" id="2.30.42.10">
    <property type="match status" value="1"/>
</dbReference>
<keyword evidence="2" id="KW-0378">Hydrolase</keyword>